<dbReference type="Proteomes" id="UP000218327">
    <property type="component" value="Unassembled WGS sequence"/>
</dbReference>
<accession>A0A2A5BAP8</accession>
<organism evidence="2 3">
    <name type="scientific">SAR86 cluster bacterium</name>
    <dbReference type="NCBI Taxonomy" id="2030880"/>
    <lineage>
        <taxon>Bacteria</taxon>
        <taxon>Pseudomonadati</taxon>
        <taxon>Pseudomonadota</taxon>
        <taxon>Gammaproteobacteria</taxon>
        <taxon>SAR86 cluster</taxon>
    </lineage>
</organism>
<gene>
    <name evidence="2" type="ORF">COA96_00935</name>
</gene>
<feature type="signal peptide" evidence="1">
    <location>
        <begin position="1"/>
        <end position="24"/>
    </location>
</feature>
<dbReference type="AlphaFoldDB" id="A0A2A5BAP8"/>
<evidence type="ECO:0000313" key="2">
    <source>
        <dbReference type="EMBL" id="PCJ28440.1"/>
    </source>
</evidence>
<keyword evidence="1" id="KW-0732">Signal</keyword>
<dbReference type="Pfam" id="PF13557">
    <property type="entry name" value="Phenol_MetA_deg"/>
    <property type="match status" value="1"/>
</dbReference>
<comment type="caution">
    <text evidence="2">The sequence shown here is derived from an EMBL/GenBank/DDBJ whole genome shotgun (WGS) entry which is preliminary data.</text>
</comment>
<sequence>MPTKIFLWALLTINLLFVAHYTVAAENSNQPNHTLSVSSYYSNGDYGEKEDTSILYFPVSYGVDYGKFNFQIAIPYLQVNGVGSVLVNVGGINRAVAGTQRSHSSGLGDSVFSMTYQMDAVSESAPFIDLRLDIKLPTADESKGLGSGEVDYNLQVDFLKNVGNSLFFSTVGYSFRGKSSLYEGLQDSAFVQLGVARPLFEKWNIGVFYDYRERASVYSSEIHEVTPYFSWQFAKQWTFTGMTSWGFTADSADLSVLGQLSYRW</sequence>
<name>A0A2A5BAP8_9GAMM</name>
<feature type="chain" id="PRO_5012110828" description="Transporter" evidence="1">
    <location>
        <begin position="25"/>
        <end position="264"/>
    </location>
</feature>
<proteinExistence type="predicted"/>
<dbReference type="InterPro" id="IPR025737">
    <property type="entry name" value="FApF"/>
</dbReference>
<evidence type="ECO:0000256" key="1">
    <source>
        <dbReference type="SAM" id="SignalP"/>
    </source>
</evidence>
<reference evidence="3" key="1">
    <citation type="submission" date="2017-08" db="EMBL/GenBank/DDBJ databases">
        <title>A dynamic microbial community with high functional redundancy inhabits the cold, oxic subseafloor aquifer.</title>
        <authorList>
            <person name="Tully B.J."/>
            <person name="Wheat C.G."/>
            <person name="Glazer B.T."/>
            <person name="Huber J.A."/>
        </authorList>
    </citation>
    <scope>NUCLEOTIDE SEQUENCE [LARGE SCALE GENOMIC DNA]</scope>
</reference>
<evidence type="ECO:0000313" key="3">
    <source>
        <dbReference type="Proteomes" id="UP000218327"/>
    </source>
</evidence>
<dbReference type="EMBL" id="NVVJ01000002">
    <property type="protein sequence ID" value="PCJ28440.1"/>
    <property type="molecule type" value="Genomic_DNA"/>
</dbReference>
<protein>
    <recommendedName>
        <fullName evidence="4">Transporter</fullName>
    </recommendedName>
</protein>
<evidence type="ECO:0008006" key="4">
    <source>
        <dbReference type="Google" id="ProtNLM"/>
    </source>
</evidence>